<keyword evidence="1" id="KW-0472">Membrane</keyword>
<dbReference type="Proteomes" id="UP000322619">
    <property type="component" value="Unassembled WGS sequence"/>
</dbReference>
<gene>
    <name evidence="2" type="ORF">FXB42_06715</name>
</gene>
<evidence type="ECO:0000256" key="1">
    <source>
        <dbReference type="SAM" id="Phobius"/>
    </source>
</evidence>
<keyword evidence="1" id="KW-0812">Transmembrane</keyword>
<evidence type="ECO:0000313" key="3">
    <source>
        <dbReference type="Proteomes" id="UP000322619"/>
    </source>
</evidence>
<reference evidence="2 3" key="1">
    <citation type="submission" date="2019-08" db="EMBL/GenBank/DDBJ databases">
        <title>Isolation and enrichment of carboxydotrophic bacteria from anaerobic sludge for the production of bio-based chemicals from syngas.</title>
        <authorList>
            <person name="Antares A.L."/>
            <person name="Moreira J."/>
            <person name="Diender M."/>
            <person name="Parshina S.N."/>
            <person name="Stams A.J.M."/>
            <person name="Alves M."/>
            <person name="Alves J.I."/>
            <person name="Sousa D.Z."/>
        </authorList>
    </citation>
    <scope>NUCLEOTIDE SEQUENCE [LARGE SCALE GENOMIC DNA]</scope>
    <source>
        <strain evidence="2 3">JM</strain>
    </source>
</reference>
<feature type="transmembrane region" description="Helical" evidence="1">
    <location>
        <begin position="42"/>
        <end position="61"/>
    </location>
</feature>
<protein>
    <submittedName>
        <fullName evidence="2">Uncharacterized protein</fullName>
    </submittedName>
</protein>
<sequence length="312" mass="34287">MEEKFTFLKEEWFMWLMLVIFAPVGIFLMWKYNQKFKDEKKFIIAGIFLVIFVLIWFPLLGNSQSKANEPTAEQIAADNLQVVQSVEKKINAFREPGTVTVESLEKFKIAKNAYNGLSSEQKGMLSFETLKILVYADDNATILENKAKEEKAAADKVTADKAATDKAAADQAAAEKAAADKAAADQAAAEKAAAEAAKPKQILGSSQEQVKELLKAYKINTAYQNNVDPNAIKFEGKDLIIVIEFDSNGLAEGVIYISGDGAYSGKGSYVDLNYDKIISFATGGGNYPIANNVNPDVGFEYPTEIYIGTMHR</sequence>
<organism evidence="2 3">
    <name type="scientific">Acetobacterium wieringae</name>
    <dbReference type="NCBI Taxonomy" id="52694"/>
    <lineage>
        <taxon>Bacteria</taxon>
        <taxon>Bacillati</taxon>
        <taxon>Bacillota</taxon>
        <taxon>Clostridia</taxon>
        <taxon>Eubacteriales</taxon>
        <taxon>Eubacteriaceae</taxon>
        <taxon>Acetobacterium</taxon>
    </lineage>
</organism>
<keyword evidence="1" id="KW-1133">Transmembrane helix</keyword>
<dbReference type="RefSeq" id="WP_148637244.1">
    <property type="nucleotide sequence ID" value="NZ_VSLA01000011.1"/>
</dbReference>
<proteinExistence type="predicted"/>
<comment type="caution">
    <text evidence="2">The sequence shown here is derived from an EMBL/GenBank/DDBJ whole genome shotgun (WGS) entry which is preliminary data.</text>
</comment>
<evidence type="ECO:0000313" key="2">
    <source>
        <dbReference type="EMBL" id="TYC86373.1"/>
    </source>
</evidence>
<feature type="transmembrane region" description="Helical" evidence="1">
    <location>
        <begin position="12"/>
        <end position="30"/>
    </location>
</feature>
<accession>A0A5D0WQP5</accession>
<name>A0A5D0WQP5_9FIRM</name>
<dbReference type="AlphaFoldDB" id="A0A5D0WQP5"/>
<dbReference type="EMBL" id="VSLA01000011">
    <property type="protein sequence ID" value="TYC86373.1"/>
    <property type="molecule type" value="Genomic_DNA"/>
</dbReference>